<feature type="compositionally biased region" description="Low complexity" evidence="4">
    <location>
        <begin position="413"/>
        <end position="443"/>
    </location>
</feature>
<evidence type="ECO:0000256" key="2">
    <source>
        <dbReference type="ARBA" id="ARBA00023242"/>
    </source>
</evidence>
<dbReference type="PANTHER" id="PTHR22940">
    <property type="entry name" value="TIMEOUT/TIMELESS-2"/>
    <property type="match status" value="1"/>
</dbReference>
<feature type="compositionally biased region" description="Basic and acidic residues" evidence="4">
    <location>
        <begin position="840"/>
        <end position="859"/>
    </location>
</feature>
<feature type="region of interest" description="Disordered" evidence="4">
    <location>
        <begin position="1630"/>
        <end position="1867"/>
    </location>
</feature>
<feature type="compositionally biased region" description="Basic and acidic residues" evidence="4">
    <location>
        <begin position="455"/>
        <end position="467"/>
    </location>
</feature>
<feature type="region of interest" description="Disordered" evidence="4">
    <location>
        <begin position="1884"/>
        <end position="2000"/>
    </location>
</feature>
<feature type="compositionally biased region" description="Low complexity" evidence="4">
    <location>
        <begin position="1978"/>
        <end position="1991"/>
    </location>
</feature>
<comment type="caution">
    <text evidence="6">The sequence shown here is derived from an EMBL/GenBank/DDBJ whole genome shotgun (WGS) entry which is preliminary data.</text>
</comment>
<sequence length="2000" mass="217331">MAQSKGPEHARFDHTLLISLSNGLGTWLHAEDSEGNVVKKNAVYQKDQDCLGCLKDLQRFLRKDDPDTRDVFFKLGAFDTARQDLVPLLIHYPQDHAVVYNSLKVLTFLTMPVDPTSARPQEQQQLIDKVKEAFLLHPHEGAMTVVADVAAAALERHPRMSEEQACSVQLVLTFLRNLLYVPEVQERPFKLEMALLLDIFHQIYRGTEPEALVQAEAPPPPRAAALLGNAATQAPWQRQQGRQTQQGRGQQPKQGSQAQDAIAGEMLKILAKEKARNAAALAGAPRWHSRNPARFMRQHAEHSRPVLLAKPQVSELPELHVHVPATKAIALDGSEVAPASAQLGPALMWRLRQWTDELCSGDGYNSLMKVLMKEAEPGIGISRLAAPDFARLMRVARFFTAYARLKQEARQQKQQQQQQQQQQQHQRQQQQHQQHQHQQQQQRAGVSNSIVQGRSQEHRRTQQDVEHALRESADPLPINHDGVLVWQNQAEEAHQSMQPQQQHVAADAGRNAEPPAAAQTSTKGAKTDEGAKQDQQQQQQQHAIPDAGSDAEPSAAAQRKIESAQAREGAKQDQHHQQQQQQQQQQQEQGPQGAAAQERQQQEAAEAASPFACIASTMGWNTFYLVLTSWLGQVDVPAKSDLKDWELQHASLSLLREMLAVLELAERVGNMPDRRAADKLQRRLLHDDMKESGLLCVLSRLMRSFNAKLQPRAHAVDIIQSMHTVLKMYDRLCAAEGGGFVVRRKAHAGGGGRRKQRPTQNAEEDGGGPPDGNGAAEGQQDEGEDVERSQQQGRPEARDEGTPEGGDASSGGGGEEREEQRQQAQGSPAVSASCNGNGARGDRGNGEGRHDSQSRRDPMEELEEDELSVLRVMHKILSDRSIRSKSRLPAYQGLLRLCTRVVRGLMAKLVPDLESEDVVPSNGKHAGARAGGGDRSGTGPAVGVAEKENGGGESDSLEIEGEGDQGQGAGGEGVESTSNEERRRAVAFENKVKSGISSMLFIDLMFWKTAMVAEEISNDYFLRLDQAPAYDPRMEASKSANKGGMAAGAGRSMQAWDEEEEQEGIVGRTDGHIGAGAHMNGISGDEGNAGEVARRQPGRAAEDGQGGAAREQQAAGAARSLHAMDAETLMQRREMLRKAHFKQSKRTATGGGGGSSKPQLTSDQVAKLVGLFERYNAHKANMDTIVEAMGEGFSKGQAAHELRALGLKFGQLTPTQLATLRSLYGRYRLEKDMSTLIAAELSGGWTSRQITSLLKKHRLTAQRRAGSSWTRTEGQNKIVEELGGQVSQRGVLRRLRKLKLVRNSASSSRRARGGASRNSRVDVAQLRELYEQYKDKSDMLNQIAAHLPGGFSAKQVQRLLKKHEVMVDEGMVRKKARQAEERTRLTAAYQRHRLKPQYLEAIAEDMPGMVTVQQVLRMLRKHGLVDGGVKRASRQLQEVSPIGSDEEETGGTQRARKQRAGSEEAPLDGSRRDVPQPDSPRVLQALKAMEHAHEGRWMDPQAAVAWVQSKLSAAEALWAETQPPHVDYALVMEAEEDEAFFMTDYSQELLEAAGIRNDAGDYYKIPGNSTPAWRASMRHALEGGLQRLDTQEADELYVQLRRREAEQAEQAAAKAAAAEVEAARARAMGGFGASKAAQGKGRKSGGRLTKKQQQEEQLRRLDQQLLDDDDAGAVQPAGPKSRAPKKAVSRADEPSRGGGGRRGGGSDLEGSLDSDSSGNSSDSSASSGLGASDADEEEARALPQYSESDAEEEERQQQQKQERTNGKRSAGEALHRDGSDGEGDVEPTDEARKKVRPLQGTGTNSSAKAFRAVRPSSNCVETGSIAVAQHPKGEGSASPPGNREGGRDQGGKANRHERVPWGGGSKADVRKAALTALAARRGLGTGLAAGGTPTSAKQHGTPNGEAGDPQAGGGWASQPSRLPAAGDEGPRERSLNRAATHENDKEGSAAGRGEDGKGGKKRRLMRQGGKENSEAGAKEAAPAGNAGVAGEMLEDMLEDF</sequence>
<evidence type="ECO:0000256" key="3">
    <source>
        <dbReference type="ARBA" id="ARBA00023306"/>
    </source>
</evidence>
<evidence type="ECO:0000256" key="1">
    <source>
        <dbReference type="ARBA" id="ARBA00004123"/>
    </source>
</evidence>
<evidence type="ECO:0000313" key="6">
    <source>
        <dbReference type="EMBL" id="KAF5834441.1"/>
    </source>
</evidence>
<feature type="compositionally biased region" description="Basic and acidic residues" evidence="4">
    <location>
        <begin position="1652"/>
        <end position="1662"/>
    </location>
</feature>
<keyword evidence="7" id="KW-1185">Reference proteome</keyword>
<feature type="compositionally biased region" description="Basic and acidic residues" evidence="4">
    <location>
        <begin position="1928"/>
        <end position="1958"/>
    </location>
</feature>
<feature type="compositionally biased region" description="Low complexity" evidence="4">
    <location>
        <begin position="577"/>
        <end position="603"/>
    </location>
</feature>
<feature type="region of interest" description="Disordered" evidence="4">
    <location>
        <begin position="746"/>
        <end position="863"/>
    </location>
</feature>
<gene>
    <name evidence="6" type="ORF">DUNSADRAFT_8904</name>
</gene>
<protein>
    <recommendedName>
        <fullName evidence="5">Timeless N-terminal domain-containing protein</fullName>
    </recommendedName>
</protein>
<feature type="region of interest" description="Disordered" evidence="4">
    <location>
        <begin position="231"/>
        <end position="259"/>
    </location>
</feature>
<feature type="region of interest" description="Disordered" evidence="4">
    <location>
        <begin position="491"/>
        <end position="603"/>
    </location>
</feature>
<comment type="subcellular location">
    <subcellularLocation>
        <location evidence="1">Nucleus</location>
    </subcellularLocation>
</comment>
<dbReference type="InterPro" id="IPR044998">
    <property type="entry name" value="Timeless"/>
</dbReference>
<feature type="compositionally biased region" description="Low complexity" evidence="4">
    <location>
        <begin position="231"/>
        <end position="257"/>
    </location>
</feature>
<name>A0ABQ7GIM9_DUNSA</name>
<organism evidence="6 7">
    <name type="scientific">Dunaliella salina</name>
    <name type="common">Green alga</name>
    <name type="synonym">Protococcus salinus</name>
    <dbReference type="NCBI Taxonomy" id="3046"/>
    <lineage>
        <taxon>Eukaryota</taxon>
        <taxon>Viridiplantae</taxon>
        <taxon>Chlorophyta</taxon>
        <taxon>core chlorophytes</taxon>
        <taxon>Chlorophyceae</taxon>
        <taxon>CS clade</taxon>
        <taxon>Chlamydomonadales</taxon>
        <taxon>Dunaliellaceae</taxon>
        <taxon>Dunaliella</taxon>
    </lineage>
</organism>
<feature type="region of interest" description="Disordered" evidence="4">
    <location>
        <begin position="1081"/>
        <end position="1120"/>
    </location>
</feature>
<evidence type="ECO:0000259" key="5">
    <source>
        <dbReference type="Pfam" id="PF04821"/>
    </source>
</evidence>
<feature type="compositionally biased region" description="Basic residues" evidence="4">
    <location>
        <begin position="746"/>
        <end position="757"/>
    </location>
</feature>
<feature type="compositionally biased region" description="Gly residues" evidence="4">
    <location>
        <begin position="1696"/>
        <end position="1707"/>
    </location>
</feature>
<feature type="compositionally biased region" description="Low complexity" evidence="4">
    <location>
        <begin position="1708"/>
        <end position="1732"/>
    </location>
</feature>
<dbReference type="InterPro" id="IPR006906">
    <property type="entry name" value="Timeless_N"/>
</dbReference>
<keyword evidence="2" id="KW-0539">Nucleus</keyword>
<feature type="compositionally biased region" description="Basic and acidic residues" evidence="4">
    <location>
        <begin position="1755"/>
        <end position="1779"/>
    </location>
</feature>
<dbReference type="Pfam" id="PF04821">
    <property type="entry name" value="TIMELESS"/>
    <property type="match status" value="1"/>
</dbReference>
<dbReference type="EMBL" id="MU069756">
    <property type="protein sequence ID" value="KAF5834441.1"/>
    <property type="molecule type" value="Genomic_DNA"/>
</dbReference>
<accession>A0ABQ7GIM9</accession>
<feature type="compositionally biased region" description="Basic and acidic residues" evidence="4">
    <location>
        <begin position="1968"/>
        <end position="1977"/>
    </location>
</feature>
<feature type="compositionally biased region" description="Polar residues" evidence="4">
    <location>
        <begin position="444"/>
        <end position="454"/>
    </location>
</feature>
<feature type="region of interest" description="Disordered" evidence="4">
    <location>
        <begin position="915"/>
        <end position="982"/>
    </location>
</feature>
<feature type="region of interest" description="Disordered" evidence="4">
    <location>
        <begin position="1140"/>
        <end position="1160"/>
    </location>
</feature>
<feature type="compositionally biased region" description="Low complexity" evidence="4">
    <location>
        <begin position="1108"/>
        <end position="1119"/>
    </location>
</feature>
<feature type="compositionally biased region" description="Basic residues" evidence="4">
    <location>
        <begin position="1640"/>
        <end position="1650"/>
    </location>
</feature>
<keyword evidence="3" id="KW-0131">Cell cycle</keyword>
<reference evidence="6" key="1">
    <citation type="submission" date="2017-08" db="EMBL/GenBank/DDBJ databases">
        <authorList>
            <person name="Polle J.E."/>
            <person name="Barry K."/>
            <person name="Cushman J."/>
            <person name="Schmutz J."/>
            <person name="Tran D."/>
            <person name="Hathwaick L.T."/>
            <person name="Yim W.C."/>
            <person name="Jenkins J."/>
            <person name="Mckie-Krisberg Z.M."/>
            <person name="Prochnik S."/>
            <person name="Lindquist E."/>
            <person name="Dockter R.B."/>
            <person name="Adam C."/>
            <person name="Molina H."/>
            <person name="Bunkerborg J."/>
            <person name="Jin E."/>
            <person name="Buchheim M."/>
            <person name="Magnuson J."/>
        </authorList>
    </citation>
    <scope>NUCLEOTIDE SEQUENCE</scope>
    <source>
        <strain evidence="6">CCAP 19/18</strain>
    </source>
</reference>
<dbReference type="PANTHER" id="PTHR22940:SF4">
    <property type="entry name" value="PROTEIN TIMELESS HOMOLOG"/>
    <property type="match status" value="1"/>
</dbReference>
<dbReference type="Proteomes" id="UP000815325">
    <property type="component" value="Unassembled WGS sequence"/>
</dbReference>
<feature type="compositionally biased region" description="Basic and acidic residues" evidence="4">
    <location>
        <begin position="1844"/>
        <end position="1859"/>
    </location>
</feature>
<evidence type="ECO:0000313" key="7">
    <source>
        <dbReference type="Proteomes" id="UP000815325"/>
    </source>
</evidence>
<proteinExistence type="predicted"/>
<evidence type="ECO:0000256" key="4">
    <source>
        <dbReference type="SAM" id="MobiDB-lite"/>
    </source>
</evidence>
<feature type="compositionally biased region" description="Gly residues" evidence="4">
    <location>
        <begin position="964"/>
        <end position="973"/>
    </location>
</feature>
<feature type="domain" description="Timeless N-terminal" evidence="5">
    <location>
        <begin position="43"/>
        <end position="184"/>
    </location>
</feature>
<feature type="region of interest" description="Disordered" evidence="4">
    <location>
        <begin position="1432"/>
        <end position="1478"/>
    </location>
</feature>
<feature type="region of interest" description="Disordered" evidence="4">
    <location>
        <begin position="413"/>
        <end position="467"/>
    </location>
</feature>
<feature type="compositionally biased region" description="Polar residues" evidence="4">
    <location>
        <begin position="491"/>
        <end position="503"/>
    </location>
</feature>